<keyword evidence="4 10" id="KW-0560">Oxidoreductase</keyword>
<dbReference type="InterPro" id="IPR001100">
    <property type="entry name" value="Pyr_nuc-diS_OxRdtase"/>
</dbReference>
<evidence type="ECO:0000256" key="2">
    <source>
        <dbReference type="ARBA" id="ARBA00022630"/>
    </source>
</evidence>
<feature type="binding site" evidence="6">
    <location>
        <begin position="170"/>
        <end position="172"/>
    </location>
    <ligand>
        <name>FAD</name>
        <dbReference type="ChEBI" id="CHEBI:57692"/>
    </ligand>
</feature>
<keyword evidence="5 6" id="KW-0520">NAD</keyword>
<feature type="domain" description="FAD/NAD(P)-binding" evidence="9">
    <location>
        <begin position="25"/>
        <end position="367"/>
    </location>
</feature>
<keyword evidence="2" id="KW-0285">Flavoprotein</keyword>
<evidence type="ECO:0000256" key="3">
    <source>
        <dbReference type="ARBA" id="ARBA00022827"/>
    </source>
</evidence>
<evidence type="ECO:0000313" key="10">
    <source>
        <dbReference type="EMBL" id="CCC50080.1"/>
    </source>
</evidence>
<evidence type="ECO:0000256" key="6">
    <source>
        <dbReference type="PIRSR" id="PIRSR000350-3"/>
    </source>
</evidence>
<feature type="binding site" evidence="6">
    <location>
        <position position="362"/>
    </location>
    <ligand>
        <name>FAD</name>
        <dbReference type="ChEBI" id="CHEBI:57692"/>
    </ligand>
</feature>
<evidence type="ECO:0000256" key="4">
    <source>
        <dbReference type="ARBA" id="ARBA00023002"/>
    </source>
</evidence>
<evidence type="ECO:0000259" key="8">
    <source>
        <dbReference type="Pfam" id="PF02852"/>
    </source>
</evidence>
<dbReference type="InterPro" id="IPR016156">
    <property type="entry name" value="FAD/NAD-linked_Rdtase_dimer_sf"/>
</dbReference>
<evidence type="ECO:0000256" key="7">
    <source>
        <dbReference type="SAM" id="MobiDB-lite"/>
    </source>
</evidence>
<name>G0TZQ2_TRYVY</name>
<feature type="domain" description="Pyridine nucleotide-disulphide oxidoreductase dimerisation" evidence="8">
    <location>
        <begin position="403"/>
        <end position="508"/>
    </location>
</feature>
<accession>G0TZQ2</accession>
<dbReference type="FunFam" id="3.30.390.30:FF:000001">
    <property type="entry name" value="Dihydrolipoyl dehydrogenase"/>
    <property type="match status" value="1"/>
</dbReference>
<dbReference type="Gene3D" id="3.50.50.60">
    <property type="entry name" value="FAD/NAD(P)-binding domain"/>
    <property type="match status" value="2"/>
</dbReference>
<evidence type="ECO:0000259" key="9">
    <source>
        <dbReference type="Pfam" id="PF07992"/>
    </source>
</evidence>
<dbReference type="EMBL" id="HE573024">
    <property type="protein sequence ID" value="CCC50080.1"/>
    <property type="molecule type" value="Genomic_DNA"/>
</dbReference>
<feature type="region of interest" description="Disordered" evidence="7">
    <location>
        <begin position="590"/>
        <end position="610"/>
    </location>
</feature>
<dbReference type="SUPFAM" id="SSF55424">
    <property type="entry name" value="FAD/NAD-linked reductases, dimerisation (C-terminal) domain"/>
    <property type="match status" value="1"/>
</dbReference>
<dbReference type="InterPro" id="IPR050151">
    <property type="entry name" value="Class-I_Pyr_Nuc-Dis_Oxidored"/>
</dbReference>
<gene>
    <name evidence="10" type="ORF">TVY486_0806870</name>
</gene>
<comment type="cofactor">
    <cofactor evidence="6">
        <name>FAD</name>
        <dbReference type="ChEBI" id="CHEBI:57692"/>
    </cofactor>
    <text evidence="6">Binds 1 FAD per subunit.</text>
</comment>
<reference evidence="10" key="1">
    <citation type="journal article" date="2012" name="Proc. Natl. Acad. Sci. U.S.A.">
        <title>Antigenic diversity is generated by distinct evolutionary mechanisms in African trypanosome species.</title>
        <authorList>
            <person name="Jackson A.P."/>
            <person name="Berry A."/>
            <person name="Aslett M."/>
            <person name="Allison H.C."/>
            <person name="Burton P."/>
            <person name="Vavrova-Anderson J."/>
            <person name="Brown R."/>
            <person name="Browne H."/>
            <person name="Corton N."/>
            <person name="Hauser H."/>
            <person name="Gamble J."/>
            <person name="Gilderthorp R."/>
            <person name="Marcello L."/>
            <person name="McQuillan J."/>
            <person name="Otto T.D."/>
            <person name="Quail M.A."/>
            <person name="Sanders M.J."/>
            <person name="van Tonder A."/>
            <person name="Ginger M.L."/>
            <person name="Field M.C."/>
            <person name="Barry J.D."/>
            <person name="Hertz-Fowler C."/>
            <person name="Berriman M."/>
        </authorList>
    </citation>
    <scope>NUCLEOTIDE SEQUENCE</scope>
    <source>
        <strain evidence="10">Y486</strain>
    </source>
</reference>
<organism evidence="10">
    <name type="scientific">Trypanosoma vivax (strain Y486)</name>
    <dbReference type="NCBI Taxonomy" id="1055687"/>
    <lineage>
        <taxon>Eukaryota</taxon>
        <taxon>Discoba</taxon>
        <taxon>Euglenozoa</taxon>
        <taxon>Kinetoplastea</taxon>
        <taxon>Metakinetoplastina</taxon>
        <taxon>Trypanosomatida</taxon>
        <taxon>Trypanosomatidae</taxon>
        <taxon>Trypanosoma</taxon>
        <taxon>Duttonella</taxon>
    </lineage>
</organism>
<comment type="similarity">
    <text evidence="1">Belongs to the class-I pyridine nucleotide-disulfide oxidoreductase family.</text>
</comment>
<dbReference type="AlphaFoldDB" id="G0TZQ2"/>
<feature type="binding site" evidence="6">
    <location>
        <position position="321"/>
    </location>
    <ligand>
        <name>NAD(+)</name>
        <dbReference type="ChEBI" id="CHEBI:57540"/>
    </ligand>
</feature>
<dbReference type="PRINTS" id="PR00368">
    <property type="entry name" value="FADPNR"/>
</dbReference>
<dbReference type="VEuPathDB" id="TriTrypDB:TvY486_0806870"/>
<keyword evidence="6" id="KW-0547">Nucleotide-binding</keyword>
<dbReference type="InterPro" id="IPR023753">
    <property type="entry name" value="FAD/NAD-binding_dom"/>
</dbReference>
<evidence type="ECO:0000256" key="1">
    <source>
        <dbReference type="ARBA" id="ARBA00007532"/>
    </source>
</evidence>
<dbReference type="SUPFAM" id="SSF51905">
    <property type="entry name" value="FAD/NAD(P)-binding domain"/>
    <property type="match status" value="2"/>
</dbReference>
<dbReference type="Gene3D" id="3.30.390.30">
    <property type="match status" value="1"/>
</dbReference>
<dbReference type="Pfam" id="PF02852">
    <property type="entry name" value="Pyr_redox_dim"/>
    <property type="match status" value="1"/>
</dbReference>
<dbReference type="GO" id="GO:0045252">
    <property type="term" value="C:oxoglutarate dehydrogenase complex"/>
    <property type="evidence" value="ECO:0007669"/>
    <property type="project" value="TreeGrafter"/>
</dbReference>
<dbReference type="PRINTS" id="PR00411">
    <property type="entry name" value="PNDRDTASEI"/>
</dbReference>
<dbReference type="PANTHER" id="PTHR22912">
    <property type="entry name" value="DISULFIDE OXIDOREDUCTASE"/>
    <property type="match status" value="1"/>
</dbReference>
<dbReference type="GO" id="GO:0050660">
    <property type="term" value="F:flavin adenine dinucleotide binding"/>
    <property type="evidence" value="ECO:0007669"/>
    <property type="project" value="TreeGrafter"/>
</dbReference>
<feature type="binding site" evidence="6">
    <location>
        <position position="71"/>
    </location>
    <ligand>
        <name>FAD</name>
        <dbReference type="ChEBI" id="CHEBI:57692"/>
    </ligand>
</feature>
<proteinExistence type="inferred from homology"/>
<dbReference type="OMA" id="SHAFAKC"/>
<dbReference type="EC" id="1.8.1.4" evidence="10"/>
<dbReference type="PIRSF" id="PIRSF000350">
    <property type="entry name" value="Mercury_reductase_MerA"/>
    <property type="match status" value="1"/>
</dbReference>
<evidence type="ECO:0000256" key="5">
    <source>
        <dbReference type="ARBA" id="ARBA00023027"/>
    </source>
</evidence>
<protein>
    <submittedName>
        <fullName evidence="10">Putative dihydrolipoamide dehydrogenase</fullName>
        <ecNumber evidence="10">1.8.1.4</ecNumber>
    </submittedName>
</protein>
<keyword evidence="3 6" id="KW-0274">FAD</keyword>
<dbReference type="InterPro" id="IPR036188">
    <property type="entry name" value="FAD/NAD-bd_sf"/>
</dbReference>
<sequence>MLRRSRFCCTRPLDVRRTSSKLHHYDVCVIGAGPAGVAAALRAVDYGKRVCLVEANRVGGCDLWNGALQSKTLWEMSKYVSSLSGEAARRIFSNVSVKEIQKMVDLSRVQETLQHVSTKRENQILEGLAAAGVKTVFGRALFSSPHELDVRSPGTSEFHVLTADYFVIATGSLPRRHDFVKVDSRCVVTTDTIMQLPIPSSLVIIGAGAVGCEFASIFANFGCTDVSLVDCMSRILPREDEDIAEFVEKSLERRGVKILHTCTLFDLEAREGGPQVGGCIYSVRRNTKRTDRCGGLDVIGDVGATHAVETYESERALIAVGRIPNISSLGLENTACKVTDGRLALDAFNRCLPHNHIYAVGDACADRGLVNLGEAQGRGAIDHMFSGKVRYPINSSVLTNLSTILFLEEEVGCVGLNEMQCRAQGVGYIVARFNNSHLSRAIAMGDVQGFCKVIVTNDREKRLLGVRAVGAHAGSIVEVASLAIRQNDSAYSLLKLTAAYPAVVQGFVECIRMILGRSGMKPNTTPNATLHVWHPQHTGGGSNNLDGVALPLVDQAQEQRKWEAGCQVEVEMERRRQSVVDKVIKSESVAQEAGVKGDGGGCNANGSNQL</sequence>
<dbReference type="GO" id="GO:0005739">
    <property type="term" value="C:mitochondrion"/>
    <property type="evidence" value="ECO:0007669"/>
    <property type="project" value="TreeGrafter"/>
</dbReference>
<dbReference type="PANTHER" id="PTHR22912:SF222">
    <property type="entry name" value="DEHYDROGENASE, PUTATIVE-RELATED"/>
    <property type="match status" value="1"/>
</dbReference>
<dbReference type="GO" id="GO:0004148">
    <property type="term" value="F:dihydrolipoyl dehydrogenase (NADH) activity"/>
    <property type="evidence" value="ECO:0007669"/>
    <property type="project" value="UniProtKB-EC"/>
</dbReference>
<dbReference type="InterPro" id="IPR004099">
    <property type="entry name" value="Pyr_nucl-diS_OxRdtase_dimer"/>
</dbReference>
<dbReference type="Pfam" id="PF07992">
    <property type="entry name" value="Pyr_redox_2"/>
    <property type="match status" value="1"/>
</dbReference>
<dbReference type="GO" id="GO:0006103">
    <property type="term" value="P:2-oxoglutarate metabolic process"/>
    <property type="evidence" value="ECO:0007669"/>
    <property type="project" value="TreeGrafter"/>
</dbReference>
<feature type="binding site" evidence="6">
    <location>
        <begin position="206"/>
        <end position="213"/>
    </location>
    <ligand>
        <name>NAD(+)</name>
        <dbReference type="ChEBI" id="CHEBI:57540"/>
    </ligand>
</feature>